<feature type="compositionally biased region" description="Polar residues" evidence="1">
    <location>
        <begin position="50"/>
        <end position="66"/>
    </location>
</feature>
<dbReference type="EMBL" id="JAHLJV010000022">
    <property type="protein sequence ID" value="KAK1593982.1"/>
    <property type="molecule type" value="Genomic_DNA"/>
</dbReference>
<proteinExistence type="predicted"/>
<dbReference type="Proteomes" id="UP001230504">
    <property type="component" value="Unassembled WGS sequence"/>
</dbReference>
<protein>
    <submittedName>
        <fullName evidence="2">Uncharacterized protein</fullName>
    </submittedName>
</protein>
<feature type="region of interest" description="Disordered" evidence="1">
    <location>
        <begin position="1"/>
        <end position="96"/>
    </location>
</feature>
<sequence>MPTTPTYPPPEDPSVLASSLHTLPPSPFLHPEQFGMLPLPESPVPHRSPLQRQTPSSSATGESPRSVSAPFPQRHVWVPSTPTFQFNSEKGNEWET</sequence>
<feature type="compositionally biased region" description="Polar residues" evidence="1">
    <location>
        <begin position="80"/>
        <end position="89"/>
    </location>
</feature>
<comment type="caution">
    <text evidence="2">The sequence shown here is derived from an EMBL/GenBank/DDBJ whole genome shotgun (WGS) entry which is preliminary data.</text>
</comment>
<organism evidence="2 3">
    <name type="scientific">Colletotrichum navitas</name>
    <dbReference type="NCBI Taxonomy" id="681940"/>
    <lineage>
        <taxon>Eukaryota</taxon>
        <taxon>Fungi</taxon>
        <taxon>Dikarya</taxon>
        <taxon>Ascomycota</taxon>
        <taxon>Pezizomycotina</taxon>
        <taxon>Sordariomycetes</taxon>
        <taxon>Hypocreomycetidae</taxon>
        <taxon>Glomerellales</taxon>
        <taxon>Glomerellaceae</taxon>
        <taxon>Colletotrichum</taxon>
        <taxon>Colletotrichum graminicola species complex</taxon>
    </lineage>
</organism>
<evidence type="ECO:0000256" key="1">
    <source>
        <dbReference type="SAM" id="MobiDB-lite"/>
    </source>
</evidence>
<gene>
    <name evidence="2" type="ORF">LY79DRAFT_513247</name>
</gene>
<accession>A0AAD8Q2E4</accession>
<dbReference type="GeneID" id="85438707"/>
<dbReference type="RefSeq" id="XP_060415229.1">
    <property type="nucleotide sequence ID" value="XM_060554467.1"/>
</dbReference>
<reference evidence="2" key="1">
    <citation type="submission" date="2021-06" db="EMBL/GenBank/DDBJ databases">
        <title>Comparative genomics, transcriptomics and evolutionary studies reveal genomic signatures of adaptation to plant cell wall in hemibiotrophic fungi.</title>
        <authorList>
            <consortium name="DOE Joint Genome Institute"/>
            <person name="Baroncelli R."/>
            <person name="Diaz J.F."/>
            <person name="Benocci T."/>
            <person name="Peng M."/>
            <person name="Battaglia E."/>
            <person name="Haridas S."/>
            <person name="Andreopoulos W."/>
            <person name="Labutti K."/>
            <person name="Pangilinan J."/>
            <person name="Floch G.L."/>
            <person name="Makela M.R."/>
            <person name="Henrissat B."/>
            <person name="Grigoriev I.V."/>
            <person name="Crouch J.A."/>
            <person name="De Vries R.P."/>
            <person name="Sukno S.A."/>
            <person name="Thon M.R."/>
        </authorList>
    </citation>
    <scope>NUCLEOTIDE SEQUENCE</scope>
    <source>
        <strain evidence="2">CBS 125086</strain>
    </source>
</reference>
<evidence type="ECO:0000313" key="2">
    <source>
        <dbReference type="EMBL" id="KAK1593982.1"/>
    </source>
</evidence>
<dbReference type="AlphaFoldDB" id="A0AAD8Q2E4"/>
<name>A0AAD8Q2E4_9PEZI</name>
<keyword evidence="3" id="KW-1185">Reference proteome</keyword>
<feature type="compositionally biased region" description="Pro residues" evidence="1">
    <location>
        <begin position="1"/>
        <end position="12"/>
    </location>
</feature>
<evidence type="ECO:0000313" key="3">
    <source>
        <dbReference type="Proteomes" id="UP001230504"/>
    </source>
</evidence>